<evidence type="ECO:0000313" key="2">
    <source>
        <dbReference type="EMBL" id="KAJ1140630.1"/>
    </source>
</evidence>
<protein>
    <recommendedName>
        <fullName evidence="4">Reverse transcriptase</fullName>
    </recommendedName>
</protein>
<feature type="region of interest" description="Disordered" evidence="1">
    <location>
        <begin position="75"/>
        <end position="94"/>
    </location>
</feature>
<proteinExistence type="predicted"/>
<sequence>MSPVRVLFERAEFVSQPFTKPELLDVVKNLPTGKACGPDGFPAEFYKAFINAFAKDFLALINGLLRGEQTPKTWHSGNVVSFPKENKDREDPNA</sequence>
<comment type="caution">
    <text evidence="2">The sequence shown here is derived from an EMBL/GenBank/DDBJ whole genome shotgun (WGS) entry which is preliminary data.</text>
</comment>
<dbReference type="AlphaFoldDB" id="A0AAV7QQI9"/>
<reference evidence="2" key="1">
    <citation type="journal article" date="2022" name="bioRxiv">
        <title>Sequencing and chromosome-scale assembly of the giantPleurodeles waltlgenome.</title>
        <authorList>
            <person name="Brown T."/>
            <person name="Elewa A."/>
            <person name="Iarovenko S."/>
            <person name="Subramanian E."/>
            <person name="Araus A.J."/>
            <person name="Petzold A."/>
            <person name="Susuki M."/>
            <person name="Suzuki K.-i.T."/>
            <person name="Hayashi T."/>
            <person name="Toyoda A."/>
            <person name="Oliveira C."/>
            <person name="Osipova E."/>
            <person name="Leigh N.D."/>
            <person name="Simon A."/>
            <person name="Yun M.H."/>
        </authorList>
    </citation>
    <scope>NUCLEOTIDE SEQUENCE</scope>
    <source>
        <strain evidence="2">20211129_DDA</strain>
        <tissue evidence="2">Liver</tissue>
    </source>
</reference>
<organism evidence="2 3">
    <name type="scientific">Pleurodeles waltl</name>
    <name type="common">Iberian ribbed newt</name>
    <dbReference type="NCBI Taxonomy" id="8319"/>
    <lineage>
        <taxon>Eukaryota</taxon>
        <taxon>Metazoa</taxon>
        <taxon>Chordata</taxon>
        <taxon>Craniata</taxon>
        <taxon>Vertebrata</taxon>
        <taxon>Euteleostomi</taxon>
        <taxon>Amphibia</taxon>
        <taxon>Batrachia</taxon>
        <taxon>Caudata</taxon>
        <taxon>Salamandroidea</taxon>
        <taxon>Salamandridae</taxon>
        <taxon>Pleurodelinae</taxon>
        <taxon>Pleurodeles</taxon>
    </lineage>
</organism>
<name>A0AAV7QQI9_PLEWA</name>
<evidence type="ECO:0000256" key="1">
    <source>
        <dbReference type="SAM" id="MobiDB-lite"/>
    </source>
</evidence>
<keyword evidence="3" id="KW-1185">Reference proteome</keyword>
<evidence type="ECO:0008006" key="4">
    <source>
        <dbReference type="Google" id="ProtNLM"/>
    </source>
</evidence>
<evidence type="ECO:0000313" key="3">
    <source>
        <dbReference type="Proteomes" id="UP001066276"/>
    </source>
</evidence>
<accession>A0AAV7QQI9</accession>
<dbReference type="Proteomes" id="UP001066276">
    <property type="component" value="Chromosome 6"/>
</dbReference>
<gene>
    <name evidence="2" type="ORF">NDU88_006979</name>
</gene>
<dbReference type="PANTHER" id="PTHR19446">
    <property type="entry name" value="REVERSE TRANSCRIPTASES"/>
    <property type="match status" value="1"/>
</dbReference>
<feature type="compositionally biased region" description="Basic and acidic residues" evidence="1">
    <location>
        <begin position="84"/>
        <end position="94"/>
    </location>
</feature>
<dbReference type="EMBL" id="JANPWB010000010">
    <property type="protein sequence ID" value="KAJ1140630.1"/>
    <property type="molecule type" value="Genomic_DNA"/>
</dbReference>